<keyword evidence="1" id="KW-0812">Transmembrane</keyword>
<dbReference type="STRING" id="929556.Solca_4032"/>
<name>H8KMN1_SOLCM</name>
<accession>H8KMN1</accession>
<gene>
    <name evidence="2" type="ordered locus">Solca_4032</name>
</gene>
<keyword evidence="1" id="KW-1133">Transmembrane helix</keyword>
<evidence type="ECO:0000313" key="2">
    <source>
        <dbReference type="EMBL" id="AFD09022.1"/>
    </source>
</evidence>
<sequence length="197" mass="21101">MPVQRPCIKYLIEKLKDVKMKKALLILNALTIALAMVTLHACNKDVVIAPKDDVRALNVSTKDTTGGYSSTTVALTGDQIRITPSLGNDTTTFITLTAETVNSYDCLNNILVNTSSFDATSLSIHYTGVDIPSSSYCTAGQKKATATNVLYAPVNGTYGFTVKLNGTTYTGSIVKNGSNYTFNWPYISGVIVAPLSL</sequence>
<evidence type="ECO:0000256" key="1">
    <source>
        <dbReference type="SAM" id="Phobius"/>
    </source>
</evidence>
<dbReference type="EMBL" id="CP003349">
    <property type="protein sequence ID" value="AFD09022.1"/>
    <property type="molecule type" value="Genomic_DNA"/>
</dbReference>
<evidence type="ECO:0000313" key="3">
    <source>
        <dbReference type="Proteomes" id="UP000007590"/>
    </source>
</evidence>
<keyword evidence="1" id="KW-0472">Membrane</keyword>
<dbReference type="AlphaFoldDB" id="H8KMN1"/>
<dbReference type="KEGG" id="scn:Solca_4032"/>
<organism evidence="2 3">
    <name type="scientific">Solitalea canadensis (strain ATCC 29591 / DSM 3403 / JCM 21819 / LMG 8368 / NBRC 15130 / NCIMB 12057 / USAM 9D)</name>
    <name type="common">Flexibacter canadensis</name>
    <dbReference type="NCBI Taxonomy" id="929556"/>
    <lineage>
        <taxon>Bacteria</taxon>
        <taxon>Pseudomonadati</taxon>
        <taxon>Bacteroidota</taxon>
        <taxon>Sphingobacteriia</taxon>
        <taxon>Sphingobacteriales</taxon>
        <taxon>Sphingobacteriaceae</taxon>
        <taxon>Solitalea</taxon>
    </lineage>
</organism>
<keyword evidence="3" id="KW-1185">Reference proteome</keyword>
<feature type="transmembrane region" description="Helical" evidence="1">
    <location>
        <begin position="23"/>
        <end position="41"/>
    </location>
</feature>
<protein>
    <submittedName>
        <fullName evidence="2">Uncharacterized protein</fullName>
    </submittedName>
</protein>
<dbReference type="Proteomes" id="UP000007590">
    <property type="component" value="Chromosome"/>
</dbReference>
<dbReference type="eggNOG" id="ENOG502ZVIH">
    <property type="taxonomic scope" value="Bacteria"/>
</dbReference>
<proteinExistence type="predicted"/>
<dbReference type="HOGENOM" id="CLU_1383369_0_0_10"/>
<reference evidence="2" key="1">
    <citation type="submission" date="2012-02" db="EMBL/GenBank/DDBJ databases">
        <title>The complete genome of Solitalea canadensis DSM 3403.</title>
        <authorList>
            <consortium name="US DOE Joint Genome Institute (JGI-PGF)"/>
            <person name="Lucas S."/>
            <person name="Copeland A."/>
            <person name="Lapidus A."/>
            <person name="Glavina del Rio T."/>
            <person name="Dalin E."/>
            <person name="Tice H."/>
            <person name="Bruce D."/>
            <person name="Goodwin L."/>
            <person name="Pitluck S."/>
            <person name="Peters L."/>
            <person name="Ovchinnikova G."/>
            <person name="Lu M."/>
            <person name="Kyrpides N."/>
            <person name="Mavromatis K."/>
            <person name="Ivanova N."/>
            <person name="Brettin T."/>
            <person name="Detter J.C."/>
            <person name="Han C."/>
            <person name="Larimer F."/>
            <person name="Land M."/>
            <person name="Hauser L."/>
            <person name="Markowitz V."/>
            <person name="Cheng J.-F."/>
            <person name="Hugenholtz P."/>
            <person name="Woyke T."/>
            <person name="Wu D."/>
            <person name="Spring S."/>
            <person name="Schroeder M."/>
            <person name="Kopitz M."/>
            <person name="Brambilla E."/>
            <person name="Klenk H.-P."/>
            <person name="Eisen J.A."/>
        </authorList>
    </citation>
    <scope>NUCLEOTIDE SEQUENCE</scope>
    <source>
        <strain evidence="2">DSM 3403</strain>
    </source>
</reference>